<sequence length="226" mass="24753">MSHPDLPPLHLEAPEGHRWVRPASPPCPRCECCSEDLCELSNQRATLCRNVSDTGPDVDPRVASCPCTVYQPDEDTRVLLPPQLTECFNTGCERLMSLGTRYCCAPCRLVDEGTSEASGHSTACDARRDERHGHADVIGMTYVLVRHTPGSAVLDDLVRQLPAELDRYVDTRQHDDGTAVLAVRHSVLTTEHPSDETVTAAVTAHPEVDLVGLITGADLDARQPRR</sequence>
<organism evidence="1 2">
    <name type="scientific">Umezawaea tangerina</name>
    <dbReference type="NCBI Taxonomy" id="84725"/>
    <lineage>
        <taxon>Bacteria</taxon>
        <taxon>Bacillati</taxon>
        <taxon>Actinomycetota</taxon>
        <taxon>Actinomycetes</taxon>
        <taxon>Pseudonocardiales</taxon>
        <taxon>Pseudonocardiaceae</taxon>
        <taxon>Umezawaea</taxon>
    </lineage>
</organism>
<protein>
    <submittedName>
        <fullName evidence="1">Uncharacterized protein</fullName>
    </submittedName>
</protein>
<evidence type="ECO:0000313" key="2">
    <source>
        <dbReference type="Proteomes" id="UP000239494"/>
    </source>
</evidence>
<gene>
    <name evidence="1" type="ORF">CLV43_114236</name>
</gene>
<dbReference type="AlphaFoldDB" id="A0A2T0SPI4"/>
<dbReference type="RefSeq" id="WP_106193833.1">
    <property type="nucleotide sequence ID" value="NZ_PVTF01000014.1"/>
</dbReference>
<proteinExistence type="predicted"/>
<evidence type="ECO:0000313" key="1">
    <source>
        <dbReference type="EMBL" id="PRY35318.1"/>
    </source>
</evidence>
<reference evidence="1 2" key="1">
    <citation type="submission" date="2018-03" db="EMBL/GenBank/DDBJ databases">
        <title>Genomic Encyclopedia of Archaeal and Bacterial Type Strains, Phase II (KMG-II): from individual species to whole genera.</title>
        <authorList>
            <person name="Goeker M."/>
        </authorList>
    </citation>
    <scope>NUCLEOTIDE SEQUENCE [LARGE SCALE GENOMIC DNA]</scope>
    <source>
        <strain evidence="1 2">DSM 44720</strain>
    </source>
</reference>
<dbReference type="EMBL" id="PVTF01000014">
    <property type="protein sequence ID" value="PRY35318.1"/>
    <property type="molecule type" value="Genomic_DNA"/>
</dbReference>
<dbReference type="Proteomes" id="UP000239494">
    <property type="component" value="Unassembled WGS sequence"/>
</dbReference>
<accession>A0A2T0SPI4</accession>
<name>A0A2T0SPI4_9PSEU</name>
<keyword evidence="2" id="KW-1185">Reference proteome</keyword>
<comment type="caution">
    <text evidence="1">The sequence shown here is derived from an EMBL/GenBank/DDBJ whole genome shotgun (WGS) entry which is preliminary data.</text>
</comment>